<feature type="domain" description="HTH cro/C1-type" evidence="1">
    <location>
        <begin position="12"/>
        <end position="66"/>
    </location>
</feature>
<dbReference type="RefSeq" id="WP_217777740.1">
    <property type="nucleotide sequence ID" value="NZ_JAHRWL010000001.1"/>
</dbReference>
<dbReference type="PROSITE" id="PS50943">
    <property type="entry name" value="HTH_CROC1"/>
    <property type="match status" value="1"/>
</dbReference>
<dbReference type="Proteomes" id="UP001166293">
    <property type="component" value="Unassembled WGS sequence"/>
</dbReference>
<keyword evidence="3" id="KW-1185">Reference proteome</keyword>
<sequence>MSQIDFLLGRSIARKRVSCGISQGDLAIRTGISKHDIAGFEAGTARATASQLFGIARALDIRIETLFRDIAAAAQTGARDEGRSGWRDANDVEDDYHALPLDYRSAVFEFLIASGKERADTAKGSADAEEDRQP</sequence>
<evidence type="ECO:0000313" key="3">
    <source>
        <dbReference type="Proteomes" id="UP001166293"/>
    </source>
</evidence>
<dbReference type="InterPro" id="IPR001387">
    <property type="entry name" value="Cro/C1-type_HTH"/>
</dbReference>
<reference evidence="2" key="1">
    <citation type="submission" date="2021-06" db="EMBL/GenBank/DDBJ databases">
        <title>Thalassococcus sp. CAU 1522 isolated from sea sand, Republic of Korea.</title>
        <authorList>
            <person name="Kim W."/>
        </authorList>
    </citation>
    <scope>NUCLEOTIDE SEQUENCE</scope>
    <source>
        <strain evidence="2">CAU 1522</strain>
    </source>
</reference>
<accession>A0ABS6N7H8</accession>
<protein>
    <submittedName>
        <fullName evidence="2">Helix-turn-helix domain-containing protein</fullName>
    </submittedName>
</protein>
<comment type="caution">
    <text evidence="2">The sequence shown here is derived from an EMBL/GenBank/DDBJ whole genome shotgun (WGS) entry which is preliminary data.</text>
</comment>
<evidence type="ECO:0000313" key="2">
    <source>
        <dbReference type="EMBL" id="MBV2359958.1"/>
    </source>
</evidence>
<dbReference type="CDD" id="cd00093">
    <property type="entry name" value="HTH_XRE"/>
    <property type="match status" value="1"/>
</dbReference>
<dbReference type="SMART" id="SM00530">
    <property type="entry name" value="HTH_XRE"/>
    <property type="match status" value="1"/>
</dbReference>
<name>A0ABS6N7H8_9RHOB</name>
<proteinExistence type="predicted"/>
<organism evidence="2 3">
    <name type="scientific">Thalassococcus arenae</name>
    <dbReference type="NCBI Taxonomy" id="2851652"/>
    <lineage>
        <taxon>Bacteria</taxon>
        <taxon>Pseudomonadati</taxon>
        <taxon>Pseudomonadota</taxon>
        <taxon>Alphaproteobacteria</taxon>
        <taxon>Rhodobacterales</taxon>
        <taxon>Roseobacteraceae</taxon>
        <taxon>Thalassococcus</taxon>
    </lineage>
</organism>
<gene>
    <name evidence="2" type="ORF">KUH32_09240</name>
</gene>
<dbReference type="Pfam" id="PF13443">
    <property type="entry name" value="HTH_26"/>
    <property type="match status" value="1"/>
</dbReference>
<dbReference type="EMBL" id="JAHRWL010000001">
    <property type="protein sequence ID" value="MBV2359958.1"/>
    <property type="molecule type" value="Genomic_DNA"/>
</dbReference>
<evidence type="ECO:0000259" key="1">
    <source>
        <dbReference type="PROSITE" id="PS50943"/>
    </source>
</evidence>